<keyword evidence="2" id="KW-0813">Transport</keyword>
<sequence length="376" mass="39434">MMRRRQLLGTVAGLTAAGVAGVGTIPGAAAQSGTLRVASVGPMTGQYAAFGAQLRAGAEQAVADINAAGGVLGQQLALEIGDDACDPRQAVSVANQMASRQVKLIAGHFCSGSSIPASKVYAEEGVLQISPASTNPQYTDAGGWNTFRTCGRDDQQGQVAGAYIAKTYPGKKVAILHDNSAYGKGLADETKKSLNAAGTTETMYAAYTPGERDYSALVSRLKSSGVEIIYVGGYHTEAGLILRQAKEQGMPVTLIGGDALVTNEFWQIAGAAGEGTLMTFASDPRKRPSAAEVVQRFRAKNIDPEGYVLYTYAAVQIWADAAKKANSTDPKKVSDTLKSGGPWNSVLGPISFDRKGDVTVPDYVFYVWKNGSYGEV</sequence>
<dbReference type="Proteomes" id="UP000322110">
    <property type="component" value="Unassembled WGS sequence"/>
</dbReference>
<evidence type="ECO:0000259" key="5">
    <source>
        <dbReference type="Pfam" id="PF13458"/>
    </source>
</evidence>
<dbReference type="PANTHER" id="PTHR47151:SF2">
    <property type="entry name" value="AMINO ACID BINDING PROTEIN"/>
    <property type="match status" value="1"/>
</dbReference>
<evidence type="ECO:0000256" key="1">
    <source>
        <dbReference type="ARBA" id="ARBA00010062"/>
    </source>
</evidence>
<evidence type="ECO:0000313" key="6">
    <source>
        <dbReference type="EMBL" id="KAA2213337.1"/>
    </source>
</evidence>
<comment type="caution">
    <text evidence="6">The sequence shown here is derived from an EMBL/GenBank/DDBJ whole genome shotgun (WGS) entry which is preliminary data.</text>
</comment>
<gene>
    <name evidence="6" type="ORF">F0Q34_08785</name>
</gene>
<dbReference type="OrthoDB" id="9768386at2"/>
<keyword evidence="3" id="KW-0732">Signal</keyword>
<keyword evidence="4" id="KW-0029">Amino-acid transport</keyword>
<feature type="domain" description="Leucine-binding protein" evidence="5">
    <location>
        <begin position="34"/>
        <end position="371"/>
    </location>
</feature>
<dbReference type="InterPro" id="IPR028082">
    <property type="entry name" value="Peripla_BP_I"/>
</dbReference>
<evidence type="ECO:0000256" key="3">
    <source>
        <dbReference type="ARBA" id="ARBA00022729"/>
    </source>
</evidence>
<dbReference type="Pfam" id="PF13458">
    <property type="entry name" value="Peripla_BP_6"/>
    <property type="match status" value="1"/>
</dbReference>
<dbReference type="InterPro" id="IPR006311">
    <property type="entry name" value="TAT_signal"/>
</dbReference>
<proteinExistence type="inferred from homology"/>
<dbReference type="CDD" id="cd06342">
    <property type="entry name" value="PBP1_ABC_LIVBP-like"/>
    <property type="match status" value="1"/>
</dbReference>
<dbReference type="EMBL" id="VUKA01000003">
    <property type="protein sequence ID" value="KAA2213337.1"/>
    <property type="molecule type" value="Genomic_DNA"/>
</dbReference>
<dbReference type="GO" id="GO:0006865">
    <property type="term" value="P:amino acid transport"/>
    <property type="evidence" value="ECO:0007669"/>
    <property type="project" value="UniProtKB-KW"/>
</dbReference>
<reference evidence="6 7" key="1">
    <citation type="journal article" date="2015" name="Int. J. Syst. Evol. Microbiol.">
        <title>Roseomonas oryzae sp. nov., isolated from paddy rhizosphere soil.</title>
        <authorList>
            <person name="Ramaprasad E.V."/>
            <person name="Sasikala Ch."/>
            <person name="Ramana Ch.V."/>
        </authorList>
    </citation>
    <scope>NUCLEOTIDE SEQUENCE [LARGE SCALE GENOMIC DNA]</scope>
    <source>
        <strain evidence="6 7">KCTC 42542</strain>
    </source>
</reference>
<dbReference type="PANTHER" id="PTHR47151">
    <property type="entry name" value="LEU/ILE/VAL-BINDING ABC TRANSPORTER SUBUNIT"/>
    <property type="match status" value="1"/>
</dbReference>
<dbReference type="PROSITE" id="PS51318">
    <property type="entry name" value="TAT"/>
    <property type="match status" value="1"/>
</dbReference>
<dbReference type="Gene3D" id="3.40.50.2300">
    <property type="match status" value="2"/>
</dbReference>
<evidence type="ECO:0000256" key="4">
    <source>
        <dbReference type="ARBA" id="ARBA00022970"/>
    </source>
</evidence>
<dbReference type="InterPro" id="IPR028081">
    <property type="entry name" value="Leu-bd"/>
</dbReference>
<name>A0A5B2TFT8_9PROT</name>
<comment type="similarity">
    <text evidence="1">Belongs to the leucine-binding protein family.</text>
</comment>
<protein>
    <submittedName>
        <fullName evidence="6">Branched-chain amino acid ABC transporter substrate-binding protein</fullName>
    </submittedName>
</protein>
<evidence type="ECO:0000313" key="7">
    <source>
        <dbReference type="Proteomes" id="UP000322110"/>
    </source>
</evidence>
<evidence type="ECO:0000256" key="2">
    <source>
        <dbReference type="ARBA" id="ARBA00022448"/>
    </source>
</evidence>
<dbReference type="RefSeq" id="WP_149811841.1">
    <property type="nucleotide sequence ID" value="NZ_VUKA01000003.1"/>
</dbReference>
<dbReference type="SUPFAM" id="SSF53822">
    <property type="entry name" value="Periplasmic binding protein-like I"/>
    <property type="match status" value="1"/>
</dbReference>
<accession>A0A5B2TFT8</accession>
<dbReference type="AlphaFoldDB" id="A0A5B2TFT8"/>
<dbReference type="InterPro" id="IPR000709">
    <property type="entry name" value="Leu_Ile_Val-bd"/>
</dbReference>
<organism evidence="6 7">
    <name type="scientific">Teichococcus oryzae</name>
    <dbReference type="NCBI Taxonomy" id="1608942"/>
    <lineage>
        <taxon>Bacteria</taxon>
        <taxon>Pseudomonadati</taxon>
        <taxon>Pseudomonadota</taxon>
        <taxon>Alphaproteobacteria</taxon>
        <taxon>Acetobacterales</taxon>
        <taxon>Roseomonadaceae</taxon>
        <taxon>Roseomonas</taxon>
    </lineage>
</organism>
<keyword evidence="7" id="KW-1185">Reference proteome</keyword>
<dbReference type="PRINTS" id="PR00337">
    <property type="entry name" value="LEUILEVALBP"/>
</dbReference>